<evidence type="ECO:0000256" key="2">
    <source>
        <dbReference type="SAM" id="MobiDB-lite"/>
    </source>
</evidence>
<dbReference type="PhylomeDB" id="A0A0G4I5K8"/>
<feature type="compositionally biased region" description="Pro residues" evidence="2">
    <location>
        <begin position="173"/>
        <end position="194"/>
    </location>
</feature>
<evidence type="ECO:0000256" key="1">
    <source>
        <dbReference type="PROSITE-ProRule" id="PRU00117"/>
    </source>
</evidence>
<feature type="compositionally biased region" description="Polar residues" evidence="2">
    <location>
        <begin position="129"/>
        <end position="147"/>
    </location>
</feature>
<feature type="region of interest" description="Disordered" evidence="2">
    <location>
        <begin position="239"/>
        <end position="384"/>
    </location>
</feature>
<dbReference type="SMART" id="SM00322">
    <property type="entry name" value="KH"/>
    <property type="match status" value="2"/>
</dbReference>
<feature type="domain" description="K Homology" evidence="3">
    <location>
        <begin position="387"/>
        <end position="457"/>
    </location>
</feature>
<evidence type="ECO:0000313" key="4">
    <source>
        <dbReference type="EMBL" id="CEM52285.1"/>
    </source>
</evidence>
<feature type="compositionally biased region" description="Polar residues" evidence="2">
    <location>
        <begin position="298"/>
        <end position="322"/>
    </location>
</feature>
<dbReference type="Pfam" id="PF00013">
    <property type="entry name" value="KH_1"/>
    <property type="match status" value="2"/>
</dbReference>
<protein>
    <recommendedName>
        <fullName evidence="3">K Homology domain-containing protein</fullName>
    </recommendedName>
</protein>
<dbReference type="Gene3D" id="3.30.1370.10">
    <property type="entry name" value="K Homology domain, type 1"/>
    <property type="match status" value="2"/>
</dbReference>
<name>A0A0G4I5K8_9ALVE</name>
<gene>
    <name evidence="4" type="ORF">Cvel_11195</name>
</gene>
<keyword evidence="1" id="KW-0694">RNA-binding</keyword>
<dbReference type="EMBL" id="CDMZ01005210">
    <property type="protein sequence ID" value="CEM52285.1"/>
    <property type="molecule type" value="Genomic_DNA"/>
</dbReference>
<dbReference type="SUPFAM" id="SSF54791">
    <property type="entry name" value="Eukaryotic type KH-domain (KH-domain type I)"/>
    <property type="match status" value="2"/>
</dbReference>
<feature type="region of interest" description="Disordered" evidence="2">
    <location>
        <begin position="61"/>
        <end position="202"/>
    </location>
</feature>
<dbReference type="InterPro" id="IPR004088">
    <property type="entry name" value="KH_dom_type_1"/>
</dbReference>
<reference evidence="4" key="1">
    <citation type="submission" date="2014-11" db="EMBL/GenBank/DDBJ databases">
        <authorList>
            <person name="Otto D Thomas"/>
            <person name="Naeem Raeece"/>
        </authorList>
    </citation>
    <scope>NUCLEOTIDE SEQUENCE</scope>
</reference>
<feature type="compositionally biased region" description="Polar residues" evidence="2">
    <location>
        <begin position="61"/>
        <end position="72"/>
    </location>
</feature>
<dbReference type="AlphaFoldDB" id="A0A0G4I5K8"/>
<evidence type="ECO:0000259" key="3">
    <source>
        <dbReference type="SMART" id="SM00322"/>
    </source>
</evidence>
<dbReference type="GO" id="GO:0003723">
    <property type="term" value="F:RNA binding"/>
    <property type="evidence" value="ECO:0007669"/>
    <property type="project" value="UniProtKB-UniRule"/>
</dbReference>
<dbReference type="VEuPathDB" id="CryptoDB:Cvel_11195"/>
<feature type="domain" description="K Homology" evidence="3">
    <location>
        <begin position="466"/>
        <end position="535"/>
    </location>
</feature>
<dbReference type="InterPro" id="IPR004087">
    <property type="entry name" value="KH_dom"/>
</dbReference>
<feature type="compositionally biased region" description="Basic residues" evidence="2">
    <location>
        <begin position="281"/>
        <end position="292"/>
    </location>
</feature>
<organism evidence="4">
    <name type="scientific">Chromera velia CCMP2878</name>
    <dbReference type="NCBI Taxonomy" id="1169474"/>
    <lineage>
        <taxon>Eukaryota</taxon>
        <taxon>Sar</taxon>
        <taxon>Alveolata</taxon>
        <taxon>Colpodellida</taxon>
        <taxon>Chromeraceae</taxon>
        <taxon>Chromera</taxon>
    </lineage>
</organism>
<dbReference type="InterPro" id="IPR036612">
    <property type="entry name" value="KH_dom_type_1_sf"/>
</dbReference>
<sequence>MAAIWGQVAAPASTEDRGTGFTNNAPVDAEGETGGGTRGSDPFLLSAAGEGTEVQLQATMNPQIQSQSVTNPTPLPGWGGGSIQEEERGHREPSYPSYPNTNAEPLQQAHLTPYPPPEAAHRAPLHTAQPRQSSFGSRPASSSTSIPQRIPSFTDHQQQQPAGDNRREHLHRPPVPTPLPAAPLPGYPLMPAAPPARGGTHAPAEELWQRGMPARTDAFPPPHQSSAPGIFDSFPPYQQTFGEGSGGGPRRSKPNMNMGGGMQMLRERQPVGGGDSMRGPPHAHFHNSRPSHMHVGSGSMNTHHTNNAFTGPTQQQRSSINRYTPHGGPPSSGVRGAFQAGAGSPWMMNDSGSIGPSGVPPPHSSSTLGRPSPTSAEEGEDDDLSLPTTEKVLWIPAHQVPRLVGQHGGCIQEFENRSGATLRYGRAADTQGLKTLTIRGQLAQVEAAEDLVLNKLASWAAREAGGPARSALWVPDLVVGQLIGRGGRNVAELQLSSGVVIQVDHPGDVSAVTTGYICESLALTHCTSDVAQYVKAIQVRQLRGAREEKEN</sequence>
<dbReference type="CDD" id="cd00105">
    <property type="entry name" value="KH-I"/>
    <property type="match status" value="1"/>
</dbReference>
<dbReference type="PROSITE" id="PS50084">
    <property type="entry name" value="KH_TYPE_1"/>
    <property type="match status" value="2"/>
</dbReference>
<feature type="region of interest" description="Disordered" evidence="2">
    <location>
        <begin position="1"/>
        <end position="47"/>
    </location>
</feature>
<accession>A0A0G4I5K8</accession>
<proteinExistence type="predicted"/>